<dbReference type="EMBL" id="FNKB01000001">
    <property type="protein sequence ID" value="SDQ34406.1"/>
    <property type="molecule type" value="Genomic_DNA"/>
</dbReference>
<protein>
    <recommendedName>
        <fullName evidence="3">AbiEi antitoxin C-terminal domain-containing protein</fullName>
    </recommendedName>
</protein>
<accession>A0A1H1A4X9</accession>
<gene>
    <name evidence="1" type="ORF">SAMN04488565_2319</name>
</gene>
<dbReference type="Proteomes" id="UP000182690">
    <property type="component" value="Unassembled WGS sequence"/>
</dbReference>
<sequence>MRPVAWPETPRVRLSALAPWLEERYVAIGLTAAWVWGAARSPGDPLQCSTVGRKRPPARRAPGVAVHEHALAAADFVRIGRESVTTQMRTLCDLLRSAGTFGVESRVACRILLAREPGGRRTVQAALDAGSSRHRRIATARLASL</sequence>
<evidence type="ECO:0000313" key="2">
    <source>
        <dbReference type="Proteomes" id="UP000182690"/>
    </source>
</evidence>
<evidence type="ECO:0008006" key="3">
    <source>
        <dbReference type="Google" id="ProtNLM"/>
    </source>
</evidence>
<evidence type="ECO:0000313" key="1">
    <source>
        <dbReference type="EMBL" id="SDQ34406.1"/>
    </source>
</evidence>
<dbReference type="AlphaFoldDB" id="A0A1H1A4X9"/>
<organism evidence="1 2">
    <name type="scientific">Leucobacter chromiiresistens</name>
    <dbReference type="NCBI Taxonomy" id="1079994"/>
    <lineage>
        <taxon>Bacteria</taxon>
        <taxon>Bacillati</taxon>
        <taxon>Actinomycetota</taxon>
        <taxon>Actinomycetes</taxon>
        <taxon>Micrococcales</taxon>
        <taxon>Microbacteriaceae</taxon>
        <taxon>Leucobacter</taxon>
    </lineage>
</organism>
<proteinExistence type="predicted"/>
<name>A0A1H1A4X9_9MICO</name>
<reference evidence="1 2" key="1">
    <citation type="submission" date="2016-10" db="EMBL/GenBank/DDBJ databases">
        <authorList>
            <person name="de Groot N.N."/>
        </authorList>
    </citation>
    <scope>NUCLEOTIDE SEQUENCE [LARGE SCALE GENOMIC DNA]</scope>
    <source>
        <strain evidence="1 2">DSM 22788</strain>
    </source>
</reference>